<organism evidence="1 2">
    <name type="scientific">Baekduia soli</name>
    <dbReference type="NCBI Taxonomy" id="496014"/>
    <lineage>
        <taxon>Bacteria</taxon>
        <taxon>Bacillati</taxon>
        <taxon>Actinomycetota</taxon>
        <taxon>Thermoleophilia</taxon>
        <taxon>Solirubrobacterales</taxon>
        <taxon>Baekduiaceae</taxon>
        <taxon>Baekduia</taxon>
    </lineage>
</organism>
<proteinExistence type="predicted"/>
<dbReference type="InterPro" id="IPR010807">
    <property type="entry name" value="YfgJ-like"/>
</dbReference>
<dbReference type="RefSeq" id="WP_146920398.1">
    <property type="nucleotide sequence ID" value="NZ_CP042430.1"/>
</dbReference>
<dbReference type="Proteomes" id="UP000321805">
    <property type="component" value="Chromosome"/>
</dbReference>
<dbReference type="SUPFAM" id="SSF161187">
    <property type="entry name" value="YfgJ-like"/>
    <property type="match status" value="1"/>
</dbReference>
<dbReference type="Gene3D" id="2.10.290.10">
    <property type="entry name" value="YfgJ-like"/>
    <property type="match status" value="1"/>
</dbReference>
<dbReference type="EMBL" id="CP042430">
    <property type="protein sequence ID" value="QEC48636.1"/>
    <property type="molecule type" value="Genomic_DNA"/>
</dbReference>
<keyword evidence="2" id="KW-1185">Reference proteome</keyword>
<reference evidence="1 2" key="1">
    <citation type="journal article" date="2018" name="J. Microbiol.">
        <title>Baekduia soli gen. nov., sp. nov., a novel bacterium isolated from the soil of Baekdu Mountain and proposal of a novel family name, Baekduiaceae fam. nov.</title>
        <authorList>
            <person name="An D.S."/>
            <person name="Siddiqi M.Z."/>
            <person name="Kim K.H."/>
            <person name="Yu H.S."/>
            <person name="Im W.T."/>
        </authorList>
    </citation>
    <scope>NUCLEOTIDE SEQUENCE [LARGE SCALE GENOMIC DNA]</scope>
    <source>
        <strain evidence="1 2">BR7-21</strain>
    </source>
</reference>
<protein>
    <recommendedName>
        <fullName evidence="3">Zinc ribbon domain-containing protein</fullName>
    </recommendedName>
</protein>
<evidence type="ECO:0008006" key="3">
    <source>
        <dbReference type="Google" id="ProtNLM"/>
    </source>
</evidence>
<name>A0A5B8U6B5_9ACTN</name>
<gene>
    <name evidence="1" type="ORF">FSW04_14350</name>
</gene>
<evidence type="ECO:0000313" key="1">
    <source>
        <dbReference type="EMBL" id="QEC48636.1"/>
    </source>
</evidence>
<evidence type="ECO:0000313" key="2">
    <source>
        <dbReference type="Proteomes" id="UP000321805"/>
    </source>
</evidence>
<dbReference type="AlphaFoldDB" id="A0A5B8U6B5"/>
<dbReference type="OrthoDB" id="5244105at2"/>
<dbReference type="Pfam" id="PF07191">
    <property type="entry name" value="Zn_ribbon_6"/>
    <property type="match status" value="1"/>
</dbReference>
<sequence length="85" mass="9177">MADRGGGDRKGLSEPRPLGLTCPGCGEPWLRPSTLPGRYRCVNCLHRFELRSVCPDCGEHSTIVRMSSTATTVCNHCGGSMLVEV</sequence>
<accession>A0A5B8U6B5</accession>
<dbReference type="InterPro" id="IPR029037">
    <property type="entry name" value="DUF1407/YfgJ-like_sf"/>
</dbReference>
<dbReference type="KEGG" id="bsol:FSW04_14350"/>